<dbReference type="EMBL" id="AP025739">
    <property type="protein sequence ID" value="BDI29144.1"/>
    <property type="molecule type" value="Genomic_DNA"/>
</dbReference>
<keyword evidence="2" id="KW-1185">Reference proteome</keyword>
<dbReference type="KEGG" id="ccot:CCAX7_11950"/>
<dbReference type="AlphaFoldDB" id="A0A9N7L2A6"/>
<organism evidence="1 2">
    <name type="scientific">Capsulimonas corticalis</name>
    <dbReference type="NCBI Taxonomy" id="2219043"/>
    <lineage>
        <taxon>Bacteria</taxon>
        <taxon>Bacillati</taxon>
        <taxon>Armatimonadota</taxon>
        <taxon>Armatimonadia</taxon>
        <taxon>Capsulimonadales</taxon>
        <taxon>Capsulimonadaceae</taxon>
        <taxon>Capsulimonas</taxon>
    </lineage>
</organism>
<reference evidence="1 2" key="1">
    <citation type="journal article" date="2019" name="Int. J. Syst. Evol. Microbiol.">
        <title>Capsulimonas corticalis gen. nov., sp. nov., an aerobic capsulated bacterium, of a novel bacterial order, Capsulimonadales ord. nov., of the class Armatimonadia of the phylum Armatimonadetes.</title>
        <authorList>
            <person name="Li J."/>
            <person name="Kudo C."/>
            <person name="Tonouchi A."/>
        </authorList>
    </citation>
    <scope>NUCLEOTIDE SEQUENCE [LARGE SCALE GENOMIC DNA]</scope>
    <source>
        <strain evidence="1 2">AX-7</strain>
    </source>
</reference>
<name>A0A9N7L2A6_9BACT</name>
<sequence>MLTVAFLQNLMNIKALLNRISAEEARVQDARFLAPCVLGGQVRVRVARLVQTFTPEPGDFEGWGVFQPVDSRRASFVEEASLPQVSEYLSRLPALRVRLVRPLRGQTWLAYPANESDMIQRLGAARPIVAHLVTDGAPFEQVIAHGGGSVWWFAYEDRRADPRHAEEMRSAVRAVTMPADLRFAGLTPEMRTAYAMAAEAAAGFEALARQRRAERARRGDAERLGAALAFAGGDLQEFRDRGDYWVVDWNTRDGERHTSAIAKSDLTVVSSGICLSDRDSDFDLQSLVGVMERRDDSYW</sequence>
<evidence type="ECO:0000313" key="2">
    <source>
        <dbReference type="Proteomes" id="UP000287394"/>
    </source>
</evidence>
<dbReference type="Proteomes" id="UP000287394">
    <property type="component" value="Chromosome"/>
</dbReference>
<protein>
    <submittedName>
        <fullName evidence="1">Uncharacterized protein</fullName>
    </submittedName>
</protein>
<gene>
    <name evidence="1" type="ORF">CCAX7_11950</name>
</gene>
<evidence type="ECO:0000313" key="1">
    <source>
        <dbReference type="EMBL" id="BDI29144.1"/>
    </source>
</evidence>
<proteinExistence type="predicted"/>
<accession>A0A9N7L2A6</accession>